<dbReference type="KEGG" id="rhp:LPB142_09440"/>
<dbReference type="Proteomes" id="UP000176562">
    <property type="component" value="Chromosome"/>
</dbReference>
<evidence type="ECO:0000256" key="2">
    <source>
        <dbReference type="SAM" id="Phobius"/>
    </source>
</evidence>
<name>A0A1D9MCC6_9RHOB</name>
<protein>
    <submittedName>
        <fullName evidence="3">Uncharacterized protein</fullName>
    </submittedName>
</protein>
<keyword evidence="2" id="KW-0472">Membrane</keyword>
<proteinExistence type="predicted"/>
<feature type="region of interest" description="Disordered" evidence="1">
    <location>
        <begin position="1"/>
        <end position="22"/>
    </location>
</feature>
<dbReference type="AlphaFoldDB" id="A0A1D9MCC6"/>
<evidence type="ECO:0000313" key="4">
    <source>
        <dbReference type="Proteomes" id="UP000176562"/>
    </source>
</evidence>
<reference evidence="3 4" key="1">
    <citation type="submission" date="2016-10" db="EMBL/GenBank/DDBJ databases">
        <title>Rhodobacter sp. LPB0142, isolated from sea water.</title>
        <authorList>
            <person name="Kim E."/>
            <person name="Yi H."/>
        </authorList>
    </citation>
    <scope>NUCLEOTIDE SEQUENCE [LARGE SCALE GENOMIC DNA]</scope>
    <source>
        <strain evidence="3 4">LPB0142</strain>
    </source>
</reference>
<keyword evidence="2" id="KW-1133">Transmembrane helix</keyword>
<accession>A0A1D9MCC6</accession>
<evidence type="ECO:0000313" key="3">
    <source>
        <dbReference type="EMBL" id="AOZ69507.1"/>
    </source>
</evidence>
<evidence type="ECO:0000256" key="1">
    <source>
        <dbReference type="SAM" id="MobiDB-lite"/>
    </source>
</evidence>
<sequence>MRHSGGRAPQDRTRKSAHRRSERQLMGRILQAIVVLVILAALAVVGYAYLGDMAPVQAPAVQEITLPGAPSGT</sequence>
<keyword evidence="4" id="KW-1185">Reference proteome</keyword>
<gene>
    <name evidence="3" type="ORF">LPB142_09440</name>
</gene>
<dbReference type="STRING" id="1850250.LPB142_09440"/>
<keyword evidence="2" id="KW-0812">Transmembrane</keyword>
<organism evidence="3 4">
    <name type="scientific">Rhodobacter xanthinilyticus</name>
    <dbReference type="NCBI Taxonomy" id="1850250"/>
    <lineage>
        <taxon>Bacteria</taxon>
        <taxon>Pseudomonadati</taxon>
        <taxon>Pseudomonadota</taxon>
        <taxon>Alphaproteobacteria</taxon>
        <taxon>Rhodobacterales</taxon>
        <taxon>Rhodobacter group</taxon>
        <taxon>Rhodobacter</taxon>
    </lineage>
</organism>
<dbReference type="EMBL" id="CP017781">
    <property type="protein sequence ID" value="AOZ69507.1"/>
    <property type="molecule type" value="Genomic_DNA"/>
</dbReference>
<feature type="transmembrane region" description="Helical" evidence="2">
    <location>
        <begin position="29"/>
        <end position="50"/>
    </location>
</feature>